<evidence type="ECO:0008006" key="4">
    <source>
        <dbReference type="Google" id="ProtNLM"/>
    </source>
</evidence>
<feature type="region of interest" description="Disordered" evidence="1">
    <location>
        <begin position="91"/>
        <end position="110"/>
    </location>
</feature>
<comment type="caution">
    <text evidence="2">The sequence shown here is derived from an EMBL/GenBank/DDBJ whole genome shotgun (WGS) entry which is preliminary data.</text>
</comment>
<feature type="region of interest" description="Disordered" evidence="1">
    <location>
        <begin position="608"/>
        <end position="662"/>
    </location>
</feature>
<name>A0AB34K340_PRYPA</name>
<dbReference type="EMBL" id="JBGBPQ010000002">
    <property type="protein sequence ID" value="KAL1527797.1"/>
    <property type="molecule type" value="Genomic_DNA"/>
</dbReference>
<gene>
    <name evidence="2" type="ORF">AB1Y20_009180</name>
</gene>
<keyword evidence="3" id="KW-1185">Reference proteome</keyword>
<organism evidence="2 3">
    <name type="scientific">Prymnesium parvum</name>
    <name type="common">Toxic golden alga</name>
    <dbReference type="NCBI Taxonomy" id="97485"/>
    <lineage>
        <taxon>Eukaryota</taxon>
        <taxon>Haptista</taxon>
        <taxon>Haptophyta</taxon>
        <taxon>Prymnesiophyceae</taxon>
        <taxon>Prymnesiales</taxon>
        <taxon>Prymnesiaceae</taxon>
        <taxon>Prymnesium</taxon>
    </lineage>
</organism>
<protein>
    <recommendedName>
        <fullName evidence="4">Apolipoprotein L3</fullName>
    </recommendedName>
</protein>
<evidence type="ECO:0000256" key="1">
    <source>
        <dbReference type="SAM" id="MobiDB-lite"/>
    </source>
</evidence>
<evidence type="ECO:0000313" key="3">
    <source>
        <dbReference type="Proteomes" id="UP001515480"/>
    </source>
</evidence>
<evidence type="ECO:0000313" key="2">
    <source>
        <dbReference type="EMBL" id="KAL1527797.1"/>
    </source>
</evidence>
<reference evidence="2 3" key="1">
    <citation type="journal article" date="2024" name="Science">
        <title>Giant polyketide synthase enzymes in the biosynthesis of giant marine polyether toxins.</title>
        <authorList>
            <person name="Fallon T.R."/>
            <person name="Shende V.V."/>
            <person name="Wierzbicki I.H."/>
            <person name="Pendleton A.L."/>
            <person name="Watervoot N.F."/>
            <person name="Auber R.P."/>
            <person name="Gonzalez D.J."/>
            <person name="Wisecaver J.H."/>
            <person name="Moore B.S."/>
        </authorList>
    </citation>
    <scope>NUCLEOTIDE SEQUENCE [LARGE SCALE GENOMIC DNA]</scope>
    <source>
        <strain evidence="2 3">12B1</strain>
    </source>
</reference>
<sequence length="684" mass="73559">MEGLAHLPPAPLQPAESGGQWYTAVSEEGIRQFKTYEYATEEEARSHCASLWHSWVLFRCSGTSWEELACGGAGMWVGAADTIRRHARDQLLPPASPPAADTEASEQVPVHSSDVSEFAHRYTAVSEEGIRQFKTYEYATEEEARSHCASLWHSWVLFRCSGTSWEELACGGAGMWVGAADTIRRHARDQLGVRAGVAMRRANEKVAQLADPDLAAPLHEAVGRVEATCSRVLSAPPLAAAAAVPPEEIRARVTHALTEAADPQCLATLVAILQQVGGAEGADYLVDSLVAMLHEAPPSDDEMIRLRALQLKADEQTLHGMEGYALGTLWLACLFVRTEKSMMARAKFTASVMRMGEAERRALQRAGQPLVEEALPRLLEKLMAVRDEVVQLEREVNVQEVSVRTAKGLSAGLSIAGSVMCFTPMMPVGVGLLASGAGVGVTTAAGDAIGQHVQKEALRKSLQQLTEHEDHTLKLLERLSTTCFPEMAAEDWSAARGAGVDFATILPEQVGNTLLALGGATTRTAAGLASRIGLEVATKSLSVFGALVSSGDFIFSLLTNSPNRALMKRILIFIESKSEMYRVWLVLLEHWLGLCAVDPSPSTCATSQSAVSAGGTSWDERSSDPKQTCEGSCREIARSASADALPLESSSPPGTPSRISEDSLRRAMMEAVASPFQRRTSLDN</sequence>
<proteinExistence type="predicted"/>
<dbReference type="AlphaFoldDB" id="A0AB34K340"/>
<accession>A0AB34K340</accession>
<dbReference type="Proteomes" id="UP001515480">
    <property type="component" value="Unassembled WGS sequence"/>
</dbReference>